<dbReference type="PANTHER" id="PTHR10587">
    <property type="entry name" value="GLYCOSYL TRANSFERASE-RELATED"/>
    <property type="match status" value="1"/>
</dbReference>
<evidence type="ECO:0000259" key="5">
    <source>
        <dbReference type="PROSITE" id="PS51677"/>
    </source>
</evidence>
<dbReference type="Gene3D" id="3.20.20.370">
    <property type="entry name" value="Glycoside hydrolase/deacetylase"/>
    <property type="match status" value="1"/>
</dbReference>
<dbReference type="Pfam" id="PF01522">
    <property type="entry name" value="Polysacc_deac_1"/>
    <property type="match status" value="1"/>
</dbReference>
<evidence type="ECO:0000256" key="4">
    <source>
        <dbReference type="SAM" id="SignalP"/>
    </source>
</evidence>
<evidence type="ECO:0000256" key="1">
    <source>
        <dbReference type="ARBA" id="ARBA00022723"/>
    </source>
</evidence>
<gene>
    <name evidence="6" type="ORF">EFL95_03085</name>
</gene>
<dbReference type="PANTHER" id="PTHR10587:SF133">
    <property type="entry name" value="CHITIN DEACETYLASE 1-RELATED"/>
    <property type="match status" value="1"/>
</dbReference>
<accession>A0A3N0E0H7</accession>
<dbReference type="Proteomes" id="UP000277094">
    <property type="component" value="Unassembled WGS sequence"/>
</dbReference>
<dbReference type="OrthoDB" id="3173508at2"/>
<feature type="region of interest" description="Disordered" evidence="3">
    <location>
        <begin position="287"/>
        <end position="311"/>
    </location>
</feature>
<sequence>MGRFTPAWASGLLAACVLLGLAFVSVAPAEQPSHAAKRPVALRPVAVVKPVHARVATTPVDGNAAVRTAVARNASSGSCRAGQIALTFDDGPNPAVTAKLVRTLLKLKVPATFFMIGEHVDAHPALARYVASHGFTIGNHTWNHPVMTDLTAKQIRHQLHATAAAFRHHHIAVSHLMRPPYGAINGRVRKVIRDAGLIPVLWTIDSRDWAGGGSSTIAARILDSLRPHRTNLVLQHDGVDNSPASLAAVPIVVKRARARGYCFTRLSWNGGVGGAGAPRTAKRIVPAGSTATSSSTTAVRAAAAPTRTETKAERREQALLLFTSRAALRMNLSAYLRDLATKVPLRRHHGR</sequence>
<dbReference type="CDD" id="cd10917">
    <property type="entry name" value="CE4_NodB_like_6s_7s"/>
    <property type="match status" value="1"/>
</dbReference>
<dbReference type="GO" id="GO:0046872">
    <property type="term" value="F:metal ion binding"/>
    <property type="evidence" value="ECO:0007669"/>
    <property type="project" value="UniProtKB-KW"/>
</dbReference>
<keyword evidence="4" id="KW-0732">Signal</keyword>
<comment type="caution">
    <text evidence="6">The sequence shown here is derived from an EMBL/GenBank/DDBJ whole genome shotgun (WGS) entry which is preliminary data.</text>
</comment>
<dbReference type="InterPro" id="IPR011330">
    <property type="entry name" value="Glyco_hydro/deAcase_b/a-brl"/>
</dbReference>
<proteinExistence type="predicted"/>
<keyword evidence="7" id="KW-1185">Reference proteome</keyword>
<name>A0A3N0E0H7_9ACTN</name>
<dbReference type="SUPFAM" id="SSF88713">
    <property type="entry name" value="Glycoside hydrolase/deacetylase"/>
    <property type="match status" value="1"/>
</dbReference>
<dbReference type="InterPro" id="IPR002509">
    <property type="entry name" value="NODB_dom"/>
</dbReference>
<dbReference type="GO" id="GO:0016810">
    <property type="term" value="F:hydrolase activity, acting on carbon-nitrogen (but not peptide) bonds"/>
    <property type="evidence" value="ECO:0007669"/>
    <property type="project" value="InterPro"/>
</dbReference>
<evidence type="ECO:0000256" key="2">
    <source>
        <dbReference type="ARBA" id="ARBA00022801"/>
    </source>
</evidence>
<evidence type="ECO:0000313" key="7">
    <source>
        <dbReference type="Proteomes" id="UP000277094"/>
    </source>
</evidence>
<feature type="compositionally biased region" description="Low complexity" evidence="3">
    <location>
        <begin position="287"/>
        <end position="307"/>
    </location>
</feature>
<feature type="signal peptide" evidence="4">
    <location>
        <begin position="1"/>
        <end position="29"/>
    </location>
</feature>
<dbReference type="InterPro" id="IPR050248">
    <property type="entry name" value="Polysacc_deacetylase_ArnD"/>
</dbReference>
<organism evidence="6 7">
    <name type="scientific">Nocardioides marmorisolisilvae</name>
    <dbReference type="NCBI Taxonomy" id="1542737"/>
    <lineage>
        <taxon>Bacteria</taxon>
        <taxon>Bacillati</taxon>
        <taxon>Actinomycetota</taxon>
        <taxon>Actinomycetes</taxon>
        <taxon>Propionibacteriales</taxon>
        <taxon>Nocardioidaceae</taxon>
        <taxon>Nocardioides</taxon>
    </lineage>
</organism>
<reference evidence="6 7" key="1">
    <citation type="submission" date="2018-11" db="EMBL/GenBank/DDBJ databases">
        <authorList>
            <person name="Li F."/>
        </authorList>
    </citation>
    <scope>NUCLEOTIDE SEQUENCE [LARGE SCALE GENOMIC DNA]</scope>
    <source>
        <strain evidence="6 7">KIS18-7</strain>
    </source>
</reference>
<dbReference type="PROSITE" id="PS51257">
    <property type="entry name" value="PROKAR_LIPOPROTEIN"/>
    <property type="match status" value="1"/>
</dbReference>
<protein>
    <submittedName>
        <fullName evidence="6">Polysaccharide deacetylase family protein</fullName>
    </submittedName>
</protein>
<feature type="chain" id="PRO_5018173568" evidence="4">
    <location>
        <begin position="30"/>
        <end position="351"/>
    </location>
</feature>
<dbReference type="GO" id="GO:0016020">
    <property type="term" value="C:membrane"/>
    <property type="evidence" value="ECO:0007669"/>
    <property type="project" value="TreeGrafter"/>
</dbReference>
<evidence type="ECO:0000313" key="6">
    <source>
        <dbReference type="EMBL" id="RNL81351.1"/>
    </source>
</evidence>
<evidence type="ECO:0000256" key="3">
    <source>
        <dbReference type="SAM" id="MobiDB-lite"/>
    </source>
</evidence>
<keyword evidence="1" id="KW-0479">Metal-binding</keyword>
<dbReference type="PROSITE" id="PS51677">
    <property type="entry name" value="NODB"/>
    <property type="match status" value="1"/>
</dbReference>
<dbReference type="AlphaFoldDB" id="A0A3N0E0H7"/>
<keyword evidence="2" id="KW-0378">Hydrolase</keyword>
<dbReference type="EMBL" id="RJSG01000001">
    <property type="protein sequence ID" value="RNL81351.1"/>
    <property type="molecule type" value="Genomic_DNA"/>
</dbReference>
<dbReference type="RefSeq" id="WP_123232554.1">
    <property type="nucleotide sequence ID" value="NZ_RJSG01000001.1"/>
</dbReference>
<feature type="domain" description="NodB homology" evidence="5">
    <location>
        <begin position="82"/>
        <end position="264"/>
    </location>
</feature>
<dbReference type="GO" id="GO:0005975">
    <property type="term" value="P:carbohydrate metabolic process"/>
    <property type="evidence" value="ECO:0007669"/>
    <property type="project" value="InterPro"/>
</dbReference>